<organism evidence="1 2">
    <name type="scientific">Dovyalis caffra</name>
    <dbReference type="NCBI Taxonomy" id="77055"/>
    <lineage>
        <taxon>Eukaryota</taxon>
        <taxon>Viridiplantae</taxon>
        <taxon>Streptophyta</taxon>
        <taxon>Embryophyta</taxon>
        <taxon>Tracheophyta</taxon>
        <taxon>Spermatophyta</taxon>
        <taxon>Magnoliopsida</taxon>
        <taxon>eudicotyledons</taxon>
        <taxon>Gunneridae</taxon>
        <taxon>Pentapetalae</taxon>
        <taxon>rosids</taxon>
        <taxon>fabids</taxon>
        <taxon>Malpighiales</taxon>
        <taxon>Salicaceae</taxon>
        <taxon>Flacourtieae</taxon>
        <taxon>Dovyalis</taxon>
    </lineage>
</organism>
<name>A0AAV1RTE3_9ROSI</name>
<accession>A0AAV1RTE3</accession>
<gene>
    <name evidence="1" type="ORF">DCAF_LOCUS14148</name>
</gene>
<evidence type="ECO:0000313" key="2">
    <source>
        <dbReference type="Proteomes" id="UP001314170"/>
    </source>
</evidence>
<dbReference type="AlphaFoldDB" id="A0AAV1RTE3"/>
<dbReference type="Proteomes" id="UP001314170">
    <property type="component" value="Unassembled WGS sequence"/>
</dbReference>
<evidence type="ECO:0000313" key="1">
    <source>
        <dbReference type="EMBL" id="CAK7339100.1"/>
    </source>
</evidence>
<keyword evidence="2" id="KW-1185">Reference proteome</keyword>
<reference evidence="1 2" key="1">
    <citation type="submission" date="2024-01" db="EMBL/GenBank/DDBJ databases">
        <authorList>
            <person name="Waweru B."/>
        </authorList>
    </citation>
    <scope>NUCLEOTIDE SEQUENCE [LARGE SCALE GENOMIC DNA]</scope>
</reference>
<protein>
    <submittedName>
        <fullName evidence="1">Uncharacterized protein</fullName>
    </submittedName>
</protein>
<proteinExistence type="predicted"/>
<sequence length="60" mass="6828">MVDFRGTNSDQDMDYALYPTQIVQNSDDNIGNQSNITKAPKDPEDEFVMEPRITCMLKDA</sequence>
<comment type="caution">
    <text evidence="1">The sequence shown here is derived from an EMBL/GenBank/DDBJ whole genome shotgun (WGS) entry which is preliminary data.</text>
</comment>
<dbReference type="EMBL" id="CAWUPB010001157">
    <property type="protein sequence ID" value="CAK7339100.1"/>
    <property type="molecule type" value="Genomic_DNA"/>
</dbReference>